<gene>
    <name evidence="6" type="ORF">GCM10009768_24720</name>
</gene>
<dbReference type="InterPro" id="IPR043129">
    <property type="entry name" value="ATPase_NBD"/>
</dbReference>
<reference evidence="6 7" key="1">
    <citation type="journal article" date="2019" name="Int. J. Syst. Evol. Microbiol.">
        <title>The Global Catalogue of Microorganisms (GCM) 10K type strain sequencing project: providing services to taxonomists for standard genome sequencing and annotation.</title>
        <authorList>
            <consortium name="The Broad Institute Genomics Platform"/>
            <consortium name="The Broad Institute Genome Sequencing Center for Infectious Disease"/>
            <person name="Wu L."/>
            <person name="Ma J."/>
        </authorList>
    </citation>
    <scope>NUCLEOTIDE SEQUENCE [LARGE SCALE GENOMIC DNA]</scope>
    <source>
        <strain evidence="6 7">JCM 14736</strain>
    </source>
</reference>
<dbReference type="GO" id="GO:0016301">
    <property type="term" value="F:kinase activity"/>
    <property type="evidence" value="ECO:0007669"/>
    <property type="project" value="UniProtKB-KW"/>
</dbReference>
<organism evidence="6 7">
    <name type="scientific">Leucobacter iarius</name>
    <dbReference type="NCBI Taxonomy" id="333963"/>
    <lineage>
        <taxon>Bacteria</taxon>
        <taxon>Bacillati</taxon>
        <taxon>Actinomycetota</taxon>
        <taxon>Actinomycetes</taxon>
        <taxon>Micrococcales</taxon>
        <taxon>Microbacteriaceae</taxon>
        <taxon>Leucobacter</taxon>
    </lineage>
</organism>
<dbReference type="Gene3D" id="3.30.420.40">
    <property type="match status" value="2"/>
</dbReference>
<comment type="similarity">
    <text evidence="1">Belongs to the FGGY kinase family.</text>
</comment>
<comment type="caution">
    <text evidence="6">The sequence shown here is derived from an EMBL/GenBank/DDBJ whole genome shotgun (WGS) entry which is preliminary data.</text>
</comment>
<evidence type="ECO:0000313" key="6">
    <source>
        <dbReference type="EMBL" id="GAA1794687.1"/>
    </source>
</evidence>
<evidence type="ECO:0000313" key="7">
    <source>
        <dbReference type="Proteomes" id="UP001500851"/>
    </source>
</evidence>
<proteinExistence type="inferred from homology"/>
<evidence type="ECO:0000259" key="4">
    <source>
        <dbReference type="Pfam" id="PF00370"/>
    </source>
</evidence>
<evidence type="ECO:0000256" key="2">
    <source>
        <dbReference type="ARBA" id="ARBA00022679"/>
    </source>
</evidence>
<feature type="domain" description="Carbohydrate kinase FGGY C-terminal" evidence="5">
    <location>
        <begin position="252"/>
        <end position="430"/>
    </location>
</feature>
<sequence length="483" mass="49869">MAGGRAIAIGLDLGTSSAKALAVDAATGRVLARVRRPYPTSRPEPGAAEQAPGDWMAAVVGALGELAQATPAQEWIGIGLSAMLPTLVCLDEAGEPVGPAIVWEDIRAEVDARELAERHPGATAYARTGQHLDARYLVPMHRRIVRQDPEAARRISRIAGAKDYVFARLTGHLLTDPSTAVGSGVSAVADGVHASGDWPELPEVRPATETRGLVEGVARLVGAPSGIPVALGAADSVLGAVALGARPGRDVAIISGTSTVILGTRTSPEADPGGRSLVTPLADGGFGWEMDLVATGSAFAWLADLTGASSVEALLAEAGSVHPAEAPETLPYLGPGEQGALWEPGLFGGFAGLTLGSTRGQLMRGLLTGIVLEARRCIAVIDPPADGRLLVAGSSARSPLLLQDLADACGRAVEADLLETDHSALGAADLVASTCGFAPGSRGHGDLRRFEPRRELEELWRGLAARQERAILRERERVAGAGR</sequence>
<dbReference type="PANTHER" id="PTHR43095">
    <property type="entry name" value="SUGAR KINASE"/>
    <property type="match status" value="1"/>
</dbReference>
<evidence type="ECO:0000256" key="1">
    <source>
        <dbReference type="ARBA" id="ARBA00009156"/>
    </source>
</evidence>
<keyword evidence="2" id="KW-0808">Transferase</keyword>
<dbReference type="Pfam" id="PF00370">
    <property type="entry name" value="FGGY_N"/>
    <property type="match status" value="1"/>
</dbReference>
<dbReference type="InterPro" id="IPR050406">
    <property type="entry name" value="FGGY_Carb_Kinase"/>
</dbReference>
<dbReference type="SUPFAM" id="SSF53067">
    <property type="entry name" value="Actin-like ATPase domain"/>
    <property type="match status" value="2"/>
</dbReference>
<keyword evidence="7" id="KW-1185">Reference proteome</keyword>
<dbReference type="Pfam" id="PF02782">
    <property type="entry name" value="FGGY_C"/>
    <property type="match status" value="1"/>
</dbReference>
<dbReference type="RefSeq" id="WP_344032635.1">
    <property type="nucleotide sequence ID" value="NZ_BAAAOB010000003.1"/>
</dbReference>
<evidence type="ECO:0000259" key="5">
    <source>
        <dbReference type="Pfam" id="PF02782"/>
    </source>
</evidence>
<evidence type="ECO:0000256" key="3">
    <source>
        <dbReference type="ARBA" id="ARBA00022777"/>
    </source>
</evidence>
<dbReference type="Proteomes" id="UP001500851">
    <property type="component" value="Unassembled WGS sequence"/>
</dbReference>
<dbReference type="InterPro" id="IPR018484">
    <property type="entry name" value="FGGY_N"/>
</dbReference>
<accession>A0ABN2LQ64</accession>
<dbReference type="PIRSF" id="PIRSF000538">
    <property type="entry name" value="GlpK"/>
    <property type="match status" value="1"/>
</dbReference>
<feature type="domain" description="Carbohydrate kinase FGGY N-terminal" evidence="4">
    <location>
        <begin position="8"/>
        <end position="241"/>
    </location>
</feature>
<protein>
    <submittedName>
        <fullName evidence="6">FGGY-family carbohydrate kinase</fullName>
    </submittedName>
</protein>
<keyword evidence="3 6" id="KW-0418">Kinase</keyword>
<dbReference type="InterPro" id="IPR000577">
    <property type="entry name" value="Carb_kinase_FGGY"/>
</dbReference>
<dbReference type="InterPro" id="IPR018485">
    <property type="entry name" value="FGGY_C"/>
</dbReference>
<name>A0ABN2LQ64_9MICO</name>
<dbReference type="EMBL" id="BAAAOB010000003">
    <property type="protein sequence ID" value="GAA1794687.1"/>
    <property type="molecule type" value="Genomic_DNA"/>
</dbReference>